<proteinExistence type="predicted"/>
<dbReference type="EMBL" id="KZ988247">
    <property type="protein sequence ID" value="RKP12668.1"/>
    <property type="molecule type" value="Genomic_DNA"/>
</dbReference>
<dbReference type="Proteomes" id="UP000267251">
    <property type="component" value="Unassembled WGS sequence"/>
</dbReference>
<keyword evidence="2" id="KW-1185">Reference proteome</keyword>
<evidence type="ECO:0000313" key="1">
    <source>
        <dbReference type="EMBL" id="RKP12668.1"/>
    </source>
</evidence>
<dbReference type="AlphaFoldDB" id="A0A4P9Y1I4"/>
<accession>A0A4P9Y1I4</accession>
<dbReference type="SUPFAM" id="SSF51735">
    <property type="entry name" value="NAD(P)-binding Rossmann-fold domains"/>
    <property type="match status" value="1"/>
</dbReference>
<gene>
    <name evidence="1" type="ORF">BJ684DRAFT_20809</name>
</gene>
<name>A0A4P9Y1I4_9FUNG</name>
<sequence>MVAAEKAVREVEGLPLVVLRLGSIYGRGVMGSIDYALANVRVACEDPNRAFYNIFLENGKLNVVHAEDAARAILHAASWYLQGRRQGTRVFNVADKSDYGLAEYHKIVCDLQQVEFPSPPRVFRALARFALKIRWLCELMITQGSKVWIGLLNEHGIVSTPLNYSIDFEMSSTPWGISLDGSAFCEETGFTYQYPTLTQETLLQCLNYWRDLGAWPDEENCPGRKY</sequence>
<dbReference type="Gene3D" id="3.40.50.720">
    <property type="entry name" value="NAD(P)-binding Rossmann-like Domain"/>
    <property type="match status" value="1"/>
</dbReference>
<dbReference type="OrthoDB" id="16464at2759"/>
<evidence type="ECO:0008006" key="3">
    <source>
        <dbReference type="Google" id="ProtNLM"/>
    </source>
</evidence>
<organism evidence="1 2">
    <name type="scientific">Piptocephalis cylindrospora</name>
    <dbReference type="NCBI Taxonomy" id="1907219"/>
    <lineage>
        <taxon>Eukaryota</taxon>
        <taxon>Fungi</taxon>
        <taxon>Fungi incertae sedis</taxon>
        <taxon>Zoopagomycota</taxon>
        <taxon>Zoopagomycotina</taxon>
        <taxon>Zoopagomycetes</taxon>
        <taxon>Zoopagales</taxon>
        <taxon>Piptocephalidaceae</taxon>
        <taxon>Piptocephalis</taxon>
    </lineage>
</organism>
<reference evidence="2" key="1">
    <citation type="journal article" date="2018" name="Nat. Microbiol.">
        <title>Leveraging single-cell genomics to expand the fungal tree of life.</title>
        <authorList>
            <person name="Ahrendt S.R."/>
            <person name="Quandt C.A."/>
            <person name="Ciobanu D."/>
            <person name="Clum A."/>
            <person name="Salamov A."/>
            <person name="Andreopoulos B."/>
            <person name="Cheng J.F."/>
            <person name="Woyke T."/>
            <person name="Pelin A."/>
            <person name="Henrissat B."/>
            <person name="Reynolds N.K."/>
            <person name="Benny G.L."/>
            <person name="Smith M.E."/>
            <person name="James T.Y."/>
            <person name="Grigoriev I.V."/>
        </authorList>
    </citation>
    <scope>NUCLEOTIDE SEQUENCE [LARGE SCALE GENOMIC DNA]</scope>
</reference>
<protein>
    <recommendedName>
        <fullName evidence="3">NAD-dependent epimerase/dehydratase domain-containing protein</fullName>
    </recommendedName>
</protein>
<evidence type="ECO:0000313" key="2">
    <source>
        <dbReference type="Proteomes" id="UP000267251"/>
    </source>
</evidence>
<dbReference type="InterPro" id="IPR036291">
    <property type="entry name" value="NAD(P)-bd_dom_sf"/>
</dbReference>